<reference evidence="1" key="1">
    <citation type="submission" date="2023-12" db="EMBL/GenBank/DDBJ databases">
        <title>Genome assembly of Anisodus tanguticus.</title>
        <authorList>
            <person name="Wang Y.-J."/>
        </authorList>
    </citation>
    <scope>NUCLEOTIDE SEQUENCE</scope>
    <source>
        <strain evidence="1">KB-2021</strain>
        <tissue evidence="1">Leaf</tissue>
    </source>
</reference>
<evidence type="ECO:0000313" key="2">
    <source>
        <dbReference type="Proteomes" id="UP001291623"/>
    </source>
</evidence>
<organism evidence="1 2">
    <name type="scientific">Anisodus tanguticus</name>
    <dbReference type="NCBI Taxonomy" id="243964"/>
    <lineage>
        <taxon>Eukaryota</taxon>
        <taxon>Viridiplantae</taxon>
        <taxon>Streptophyta</taxon>
        <taxon>Embryophyta</taxon>
        <taxon>Tracheophyta</taxon>
        <taxon>Spermatophyta</taxon>
        <taxon>Magnoliopsida</taxon>
        <taxon>eudicotyledons</taxon>
        <taxon>Gunneridae</taxon>
        <taxon>Pentapetalae</taxon>
        <taxon>asterids</taxon>
        <taxon>lamiids</taxon>
        <taxon>Solanales</taxon>
        <taxon>Solanaceae</taxon>
        <taxon>Solanoideae</taxon>
        <taxon>Hyoscyameae</taxon>
        <taxon>Anisodus</taxon>
    </lineage>
</organism>
<sequence length="84" mass="9590">MIKGLQVRRLAKPESVQWRDKPSRNFDKLLVLYGKDIAIGKHAETRSKMLKRATSDNLKRSSTSSVTIDDIDELIYENVASLEN</sequence>
<protein>
    <submittedName>
        <fullName evidence="1">Uncharacterized protein</fullName>
    </submittedName>
</protein>
<proteinExistence type="predicted"/>
<gene>
    <name evidence="1" type="ORF">RND71_030615</name>
</gene>
<dbReference type="EMBL" id="JAVYJV010000016">
    <property type="protein sequence ID" value="KAK4351302.1"/>
    <property type="molecule type" value="Genomic_DNA"/>
</dbReference>
<dbReference type="AlphaFoldDB" id="A0AAE1RII4"/>
<name>A0AAE1RII4_9SOLA</name>
<keyword evidence="2" id="KW-1185">Reference proteome</keyword>
<evidence type="ECO:0000313" key="1">
    <source>
        <dbReference type="EMBL" id="KAK4351302.1"/>
    </source>
</evidence>
<accession>A0AAE1RII4</accession>
<comment type="caution">
    <text evidence="1">The sequence shown here is derived from an EMBL/GenBank/DDBJ whole genome shotgun (WGS) entry which is preliminary data.</text>
</comment>
<dbReference type="Proteomes" id="UP001291623">
    <property type="component" value="Unassembled WGS sequence"/>
</dbReference>